<dbReference type="EMBL" id="MCGN01000001">
    <property type="protein sequence ID" value="ORZ02283.1"/>
    <property type="molecule type" value="Genomic_DNA"/>
</dbReference>
<dbReference type="PANTHER" id="PTHR28189">
    <property type="entry name" value="GUANINE NUCLEOTIDE-BINDING PROTEIN SUBUNIT GAMMA"/>
    <property type="match status" value="1"/>
</dbReference>
<keyword evidence="13" id="KW-1185">Reference proteome</keyword>
<dbReference type="GO" id="GO:0031681">
    <property type="term" value="F:G-protein beta-subunit binding"/>
    <property type="evidence" value="ECO:0007669"/>
    <property type="project" value="InterPro"/>
</dbReference>
<proteinExistence type="inferred from homology"/>
<keyword evidence="5" id="KW-0488">Methylation</keyword>
<evidence type="ECO:0000256" key="6">
    <source>
        <dbReference type="ARBA" id="ARBA00023136"/>
    </source>
</evidence>
<dbReference type="OrthoDB" id="19232at2759"/>
<dbReference type="GO" id="GO:0007186">
    <property type="term" value="P:G protein-coupled receptor signaling pathway"/>
    <property type="evidence" value="ECO:0007669"/>
    <property type="project" value="InterPro"/>
</dbReference>
<evidence type="ECO:0000313" key="12">
    <source>
        <dbReference type="EMBL" id="ORZ02283.1"/>
    </source>
</evidence>
<reference evidence="12 13" key="1">
    <citation type="submission" date="2016-07" db="EMBL/GenBank/DDBJ databases">
        <title>Pervasive Adenine N6-methylation of Active Genes in Fungi.</title>
        <authorList>
            <consortium name="DOE Joint Genome Institute"/>
            <person name="Mondo S.J."/>
            <person name="Dannebaum R.O."/>
            <person name="Kuo R.C."/>
            <person name="Labutti K."/>
            <person name="Haridas S."/>
            <person name="Kuo A."/>
            <person name="Salamov A."/>
            <person name="Ahrendt S.R."/>
            <person name="Lipzen A."/>
            <person name="Sullivan W."/>
            <person name="Andreopoulos W.B."/>
            <person name="Clum A."/>
            <person name="Lindquist E."/>
            <person name="Daum C."/>
            <person name="Ramamoorthy G.K."/>
            <person name="Gryganskyi A."/>
            <person name="Culley D."/>
            <person name="Magnuson J.K."/>
            <person name="James T.Y."/>
            <person name="O'Malley M.A."/>
            <person name="Stajich J.E."/>
            <person name="Spatafora J.W."/>
            <person name="Visel A."/>
            <person name="Grigoriev I.V."/>
        </authorList>
    </citation>
    <scope>NUCLEOTIDE SEQUENCE [LARGE SCALE GENOMIC DNA]</scope>
    <source>
        <strain evidence="12 13">NRRL 2496</strain>
    </source>
</reference>
<dbReference type="Proteomes" id="UP000242180">
    <property type="component" value="Unassembled WGS sequence"/>
</dbReference>
<evidence type="ECO:0000313" key="13">
    <source>
        <dbReference type="Proteomes" id="UP000242180"/>
    </source>
</evidence>
<evidence type="ECO:0000256" key="10">
    <source>
        <dbReference type="ARBA" id="ARBA00023289"/>
    </source>
</evidence>
<dbReference type="Gene3D" id="4.10.260.10">
    <property type="entry name" value="Transducin (heterotrimeric G protein), gamma chain"/>
    <property type="match status" value="1"/>
</dbReference>
<dbReference type="SUPFAM" id="SSF48670">
    <property type="entry name" value="Transducin (heterotrimeric G protein), gamma chain"/>
    <property type="match status" value="1"/>
</dbReference>
<evidence type="ECO:0000256" key="2">
    <source>
        <dbReference type="ARBA" id="ARBA00007431"/>
    </source>
</evidence>
<evidence type="ECO:0000256" key="9">
    <source>
        <dbReference type="ARBA" id="ARBA00023288"/>
    </source>
</evidence>
<name>A0A1X2HRV2_SYNRA</name>
<keyword evidence="8" id="KW-0807">Transducer</keyword>
<dbReference type="GO" id="GO:0000750">
    <property type="term" value="P:pheromone-dependent signal transduction involved in conjugation with cellular fusion"/>
    <property type="evidence" value="ECO:0007669"/>
    <property type="project" value="InterPro"/>
</dbReference>
<feature type="domain" description="G protein gamma" evidence="11">
    <location>
        <begin position="2"/>
        <end position="75"/>
    </location>
</feature>
<dbReference type="STRING" id="13706.A0A1X2HRV2"/>
<dbReference type="InterPro" id="IPR015898">
    <property type="entry name" value="G-protein_gamma-like_dom"/>
</dbReference>
<evidence type="ECO:0000259" key="11">
    <source>
        <dbReference type="PROSITE" id="PS50058"/>
    </source>
</evidence>
<dbReference type="InterPro" id="IPR041848">
    <property type="entry name" value="Ste18_fungal"/>
</dbReference>
<keyword evidence="6" id="KW-0472">Membrane</keyword>
<dbReference type="OMA" id="AGKCCTV"/>
<comment type="subunit">
    <text evidence="3">G proteins are composed of 3 units, alpha, beta and gamma.</text>
</comment>
<organism evidence="12 13">
    <name type="scientific">Syncephalastrum racemosum</name>
    <name type="common">Filamentous fungus</name>
    <dbReference type="NCBI Taxonomy" id="13706"/>
    <lineage>
        <taxon>Eukaryota</taxon>
        <taxon>Fungi</taxon>
        <taxon>Fungi incertae sedis</taxon>
        <taxon>Mucoromycota</taxon>
        <taxon>Mucoromycotina</taxon>
        <taxon>Mucoromycetes</taxon>
        <taxon>Mucorales</taxon>
        <taxon>Syncephalastraceae</taxon>
        <taxon>Syncephalastrum</taxon>
    </lineage>
</organism>
<sequence>MNHRNIAEAKLNRLLDYNRQLKDQLNIQRVTVSAASDSLFEFCQSTKDPMVPSVWGPMEKHEDPFAAKNKNCSLM</sequence>
<evidence type="ECO:0000256" key="1">
    <source>
        <dbReference type="ARBA" id="ARBA00004170"/>
    </source>
</evidence>
<evidence type="ECO:0000256" key="3">
    <source>
        <dbReference type="ARBA" id="ARBA00011581"/>
    </source>
</evidence>
<dbReference type="AlphaFoldDB" id="A0A1X2HRV2"/>
<keyword evidence="10" id="KW-0636">Prenylation</keyword>
<dbReference type="GO" id="GO:0005834">
    <property type="term" value="C:heterotrimeric G-protein complex"/>
    <property type="evidence" value="ECO:0007669"/>
    <property type="project" value="TreeGrafter"/>
</dbReference>
<dbReference type="PROSITE" id="PS50058">
    <property type="entry name" value="G_PROTEIN_GAMMA"/>
    <property type="match status" value="1"/>
</dbReference>
<evidence type="ECO:0000256" key="7">
    <source>
        <dbReference type="ARBA" id="ARBA00023139"/>
    </source>
</evidence>
<dbReference type="Pfam" id="PF00631">
    <property type="entry name" value="G-gamma"/>
    <property type="match status" value="1"/>
</dbReference>
<keyword evidence="9" id="KW-0449">Lipoprotein</keyword>
<comment type="subcellular location">
    <subcellularLocation>
        <location evidence="1">Membrane</location>
        <topology evidence="1">Peripheral membrane protein</topology>
    </subcellularLocation>
</comment>
<dbReference type="PANTHER" id="PTHR28189:SF1">
    <property type="entry name" value="GUANINE NUCLEOTIDE-BINDING PROTEIN SUBUNIT GAMMA"/>
    <property type="match status" value="1"/>
</dbReference>
<dbReference type="SMART" id="SM01224">
    <property type="entry name" value="G_gamma"/>
    <property type="match status" value="1"/>
</dbReference>
<protein>
    <recommendedName>
        <fullName evidence="4">Guanine nucleotide-binding protein subunit gamma</fullName>
    </recommendedName>
</protein>
<evidence type="ECO:0000256" key="5">
    <source>
        <dbReference type="ARBA" id="ARBA00022481"/>
    </source>
</evidence>
<accession>A0A1X2HRV2</accession>
<comment type="caution">
    <text evidence="12">The sequence shown here is derived from an EMBL/GenBank/DDBJ whole genome shotgun (WGS) entry which is preliminary data.</text>
</comment>
<evidence type="ECO:0000256" key="4">
    <source>
        <dbReference type="ARBA" id="ARBA00016111"/>
    </source>
</evidence>
<dbReference type="FunFam" id="4.10.260.10:FF:000003">
    <property type="entry name" value="G-protein complex gamma subunit Ste18/GpgA"/>
    <property type="match status" value="1"/>
</dbReference>
<comment type="similarity">
    <text evidence="2">Belongs to the G protein gamma family.</text>
</comment>
<evidence type="ECO:0000256" key="8">
    <source>
        <dbReference type="ARBA" id="ARBA00023224"/>
    </source>
</evidence>
<keyword evidence="7" id="KW-0564">Palmitate</keyword>
<gene>
    <name evidence="12" type="ORF">BCR43DRAFT_481300</name>
</gene>
<dbReference type="InParanoid" id="A0A1X2HRV2"/>
<dbReference type="SMART" id="SM00224">
    <property type="entry name" value="GGL"/>
    <property type="match status" value="1"/>
</dbReference>
<dbReference type="InterPro" id="IPR036284">
    <property type="entry name" value="GGL_sf"/>
</dbReference>